<protein>
    <submittedName>
        <fullName evidence="1">Uncharacterized protein</fullName>
    </submittedName>
</protein>
<accession>C8TE37</accession>
<dbReference type="EMBL" id="AM269894">
    <property type="protein sequence ID" value="CAK51523.1"/>
    <property type="molecule type" value="Genomic_DNA"/>
</dbReference>
<dbReference type="AlphaFoldDB" id="C8TE37"/>
<name>C8TE37_EIMTE</name>
<evidence type="ECO:0000313" key="1">
    <source>
        <dbReference type="EMBL" id="CAK51523.1"/>
    </source>
</evidence>
<reference evidence="1 2" key="1">
    <citation type="journal article" date="2007" name="Genome Res.">
        <title>Sequencing and analysis of chromosome 1 of Eimeria tenella reveals a unique segmental organization.</title>
        <authorList>
            <person name="Ling K.H."/>
            <person name="Rajandream M.A."/>
            <person name="Rivailler P."/>
            <person name="Ivens A."/>
            <person name="Yap S.J."/>
            <person name="Madeira A.M.B.N."/>
            <person name="Mungall K."/>
            <person name="Billington K."/>
            <person name="Yee W.Y."/>
            <person name="Bankier A.T."/>
            <person name="Carroll F."/>
            <person name="Durham A.M."/>
            <person name="Peters N."/>
            <person name="Loo S.S."/>
            <person name="Mat-Isa M.N."/>
            <person name="Novaes J."/>
            <person name="Quail M."/>
            <person name="Rosli R."/>
            <person name="Shamsudin M.N."/>
            <person name="Sobreira T.J.P."/>
            <person name="Tivey A.R."/>
            <person name="Wai S.F."/>
            <person name="White S."/>
            <person name="Wu X."/>
            <person name="Kerhornou A.X."/>
            <person name="Blake D."/>
            <person name="Mohamed R."/>
            <person name="Shirley M."/>
            <person name="Gruber A."/>
            <person name="Berriman M."/>
            <person name="Tomley F."/>
            <person name="Dear P.H."/>
            <person name="Wan K.L."/>
        </authorList>
    </citation>
    <scope>NUCLEOTIDE SEQUENCE [LARGE SCALE GENOMIC DNA]</scope>
    <source>
        <strain evidence="1 2">Houghton</strain>
    </source>
</reference>
<dbReference type="Proteomes" id="UP000243681">
    <property type="component" value="Chromosome 1"/>
</dbReference>
<sequence length="143" mass="16367">MGGYIHTQHAGRGRLLISKASFPNLKQHGISLETLLLLWNAADLAGKYVLLQKYQCRRCSYYTPSVVHRRDLIIDGKYMVLPESNHRLEQKRFEGLSKEPLGPVISISLSTLGRAFHQSWRCMPFALRGQKYLFGGPKKRLLQ</sequence>
<proteinExistence type="predicted"/>
<gene>
    <name evidence="1" type="ORF">e1116g03.tmp0051</name>
</gene>
<organism evidence="1 2">
    <name type="scientific">Eimeria tenella</name>
    <name type="common">Coccidian parasite</name>
    <dbReference type="NCBI Taxonomy" id="5802"/>
    <lineage>
        <taxon>Eukaryota</taxon>
        <taxon>Sar</taxon>
        <taxon>Alveolata</taxon>
        <taxon>Apicomplexa</taxon>
        <taxon>Conoidasida</taxon>
        <taxon>Coccidia</taxon>
        <taxon>Eucoccidiorida</taxon>
        <taxon>Eimeriorina</taxon>
        <taxon>Eimeriidae</taxon>
        <taxon>Eimeria</taxon>
    </lineage>
</organism>
<evidence type="ECO:0000313" key="2">
    <source>
        <dbReference type="Proteomes" id="UP000243681"/>
    </source>
</evidence>